<feature type="domain" description="DNA circulation N-terminal" evidence="2">
    <location>
        <begin position="9"/>
        <end position="95"/>
    </location>
</feature>
<reference evidence="4" key="1">
    <citation type="submission" date="2016-04" db="EMBL/GenBank/DDBJ databases">
        <authorList>
            <person name="Evans L.H."/>
            <person name="Alamgir A."/>
            <person name="Owens N."/>
            <person name="Weber N.D."/>
            <person name="Virtaneva K."/>
            <person name="Barbian K."/>
            <person name="Babar A."/>
            <person name="Rosenke K."/>
        </authorList>
    </citation>
    <scope>NUCLEOTIDE SEQUENCE</scope>
    <source>
        <strain evidence="3">86-2</strain>
        <strain evidence="4">92-3</strain>
    </source>
</reference>
<dbReference type="AlphaFoldDB" id="A0A212IEG3"/>
<evidence type="ECO:0000313" key="4">
    <source>
        <dbReference type="EMBL" id="SBV65202.1"/>
    </source>
</evidence>
<organism evidence="4">
    <name type="scientific">uncultured Citrobacter sp</name>
    <dbReference type="NCBI Taxonomy" id="200446"/>
    <lineage>
        <taxon>Bacteria</taxon>
        <taxon>Pseudomonadati</taxon>
        <taxon>Pseudomonadota</taxon>
        <taxon>Gammaproteobacteria</taxon>
        <taxon>Enterobacterales</taxon>
        <taxon>Enterobacteriaceae</taxon>
        <taxon>Citrobacter</taxon>
        <taxon>environmental samples</taxon>
    </lineage>
</organism>
<dbReference type="Pfam" id="PF07157">
    <property type="entry name" value="DNA_circ_N"/>
    <property type="match status" value="1"/>
</dbReference>
<evidence type="ECO:0000259" key="2">
    <source>
        <dbReference type="Pfam" id="PF07157"/>
    </source>
</evidence>
<gene>
    <name evidence="3" type="ORF">KL86CIT2_360007</name>
    <name evidence="4" type="ORF">KM92CIT3_60237</name>
</gene>
<dbReference type="EMBL" id="FLUB01000018">
    <property type="protein sequence ID" value="SBV65202.1"/>
    <property type="molecule type" value="Genomic_DNA"/>
</dbReference>
<feature type="compositionally biased region" description="Low complexity" evidence="1">
    <location>
        <begin position="247"/>
        <end position="260"/>
    </location>
</feature>
<name>A0A212IEG3_9ENTR</name>
<evidence type="ECO:0000256" key="1">
    <source>
        <dbReference type="SAM" id="MobiDB-lite"/>
    </source>
</evidence>
<sequence length="443" mass="48406">MVATRWEDLRDASFRGVSFYLVDNEGTSGRRAIPRAYPKKEVGWTEDNGAVLTQQQINGKLIGKNYQSQLEALLRALNTPGPGELIHPWFGIQKVQVGKVTHRLSTEEGGIAYISFEVSEAGERLFPAPAENTSLTVLSAADKVKAALANGDVFAMLDGLGEMADTWMDDMENLVVGVLTLPSAITEWADRLGRFRGLIELAVAKPAGFINDVVDLVSGVRETVTEPLWSMRVYDQLRNRWQGDQFSGSSSSPWPSPASSTNTSDRATAAALHQLPKYMSVTSGSVTDGKYGFASSLPDVVPDLTDAMQDNITHFRQLIVVASLIGQAETVASTEFRSSEEAISAGDTLAEQLNEQAVYAVENGQRDLWHALRELRFAVVNDVRVRSAQLPQTRTVILTTTSPVSLIAWRETGNTENRDAIASRNRLKDPAFILPGKPVEVTD</sequence>
<evidence type="ECO:0000313" key="3">
    <source>
        <dbReference type="EMBL" id="SBV64397.1"/>
    </source>
</evidence>
<dbReference type="RefSeq" id="WP_288216082.1">
    <property type="nucleotide sequence ID" value="NZ_LT598670.1"/>
</dbReference>
<proteinExistence type="predicted"/>
<dbReference type="InterPro" id="IPR009826">
    <property type="entry name" value="DNA_circ_N"/>
</dbReference>
<feature type="region of interest" description="Disordered" evidence="1">
    <location>
        <begin position="244"/>
        <end position="265"/>
    </location>
</feature>
<protein>
    <recommendedName>
        <fullName evidence="2">DNA circulation N-terminal domain-containing protein</fullName>
    </recommendedName>
</protein>
<accession>A0A212IEG3</accession>
<dbReference type="EMBL" id="FLUA01000034">
    <property type="protein sequence ID" value="SBV64397.1"/>
    <property type="molecule type" value="Genomic_DNA"/>
</dbReference>